<evidence type="ECO:0000256" key="1">
    <source>
        <dbReference type="ARBA" id="ARBA00022737"/>
    </source>
</evidence>
<dbReference type="PANTHER" id="PTHR24173">
    <property type="entry name" value="ANKYRIN REPEAT CONTAINING"/>
    <property type="match status" value="1"/>
</dbReference>
<evidence type="ECO:0008006" key="6">
    <source>
        <dbReference type="Google" id="ProtNLM"/>
    </source>
</evidence>
<dbReference type="InterPro" id="IPR036770">
    <property type="entry name" value="Ankyrin_rpt-contain_sf"/>
</dbReference>
<dbReference type="SMART" id="SM00248">
    <property type="entry name" value="ANK"/>
    <property type="match status" value="5"/>
</dbReference>
<sequence length="273" mass="29045">MLYQHGADLFAEDKSGMTPLHMACKNGCLDVIQFLLSKGAAVDEAAIAGRTPLLYVTFCGQDECEVYPFAPIFAPCPYVDPGGHEISRLEVAKSLLDHGANINAATADGQTVLHGAAQLGDTELMRFLVEHGANVRAIAANGDTPLHDAARQPSIEAVHYLIEQGANAHAVTTEGETVVHAACAMAGCGINNPAILAPIAQIVGTFLDLGVDVNARDATGSTVLHLLSTEVFNLMLRKGADRLAANNEGETMLELIEKDKEWDWDAEGFLKVK</sequence>
<protein>
    <recommendedName>
        <fullName evidence="6">Ankyrin</fullName>
    </recommendedName>
</protein>
<name>A0A9W9D0Z1_9PLEO</name>
<dbReference type="AlphaFoldDB" id="A0A9W9D0Z1"/>
<feature type="repeat" description="ANK" evidence="3">
    <location>
        <begin position="15"/>
        <end position="47"/>
    </location>
</feature>
<dbReference type="EMBL" id="JAPEVA010000147">
    <property type="protein sequence ID" value="KAJ4395749.1"/>
    <property type="molecule type" value="Genomic_DNA"/>
</dbReference>
<dbReference type="OrthoDB" id="5431422at2759"/>
<keyword evidence="2 3" id="KW-0040">ANK repeat</keyword>
<feature type="repeat" description="ANK" evidence="3">
    <location>
        <begin position="141"/>
        <end position="173"/>
    </location>
</feature>
<dbReference type="Gene3D" id="1.25.40.20">
    <property type="entry name" value="Ankyrin repeat-containing domain"/>
    <property type="match status" value="3"/>
</dbReference>
<evidence type="ECO:0000313" key="5">
    <source>
        <dbReference type="Proteomes" id="UP001140510"/>
    </source>
</evidence>
<dbReference type="PRINTS" id="PR01415">
    <property type="entry name" value="ANKYRIN"/>
</dbReference>
<reference evidence="4" key="1">
    <citation type="submission" date="2022-10" db="EMBL/GenBank/DDBJ databases">
        <title>Tapping the CABI collections for fungal endophytes: first genome assemblies for Collariella, Neodidymelliopsis, Ascochyta clinopodiicola, Didymella pomorum, Didymosphaeria variabile, Neocosmospora piperis and Neocucurbitaria cava.</title>
        <authorList>
            <person name="Hill R."/>
        </authorList>
    </citation>
    <scope>NUCLEOTIDE SEQUENCE</scope>
    <source>
        <strain evidence="4">IMI 355091</strain>
    </source>
</reference>
<organism evidence="4 5">
    <name type="scientific">Didymella pomorum</name>
    <dbReference type="NCBI Taxonomy" id="749634"/>
    <lineage>
        <taxon>Eukaryota</taxon>
        <taxon>Fungi</taxon>
        <taxon>Dikarya</taxon>
        <taxon>Ascomycota</taxon>
        <taxon>Pezizomycotina</taxon>
        <taxon>Dothideomycetes</taxon>
        <taxon>Pleosporomycetidae</taxon>
        <taxon>Pleosporales</taxon>
        <taxon>Pleosporineae</taxon>
        <taxon>Didymellaceae</taxon>
        <taxon>Didymella</taxon>
    </lineage>
</organism>
<evidence type="ECO:0000256" key="3">
    <source>
        <dbReference type="PROSITE-ProRule" id="PRU00023"/>
    </source>
</evidence>
<accession>A0A9W9D0Z1</accession>
<dbReference type="SUPFAM" id="SSF48403">
    <property type="entry name" value="Ankyrin repeat"/>
    <property type="match status" value="1"/>
</dbReference>
<dbReference type="Pfam" id="PF12796">
    <property type="entry name" value="Ank_2"/>
    <property type="match status" value="2"/>
</dbReference>
<keyword evidence="1" id="KW-0677">Repeat</keyword>
<keyword evidence="5" id="KW-1185">Reference proteome</keyword>
<comment type="caution">
    <text evidence="4">The sequence shown here is derived from an EMBL/GenBank/DDBJ whole genome shotgun (WGS) entry which is preliminary data.</text>
</comment>
<dbReference type="InterPro" id="IPR002110">
    <property type="entry name" value="Ankyrin_rpt"/>
</dbReference>
<dbReference type="Proteomes" id="UP001140510">
    <property type="component" value="Unassembled WGS sequence"/>
</dbReference>
<dbReference type="PROSITE" id="PS50088">
    <property type="entry name" value="ANK_REPEAT"/>
    <property type="match status" value="3"/>
</dbReference>
<evidence type="ECO:0000256" key="2">
    <source>
        <dbReference type="ARBA" id="ARBA00023043"/>
    </source>
</evidence>
<proteinExistence type="predicted"/>
<dbReference type="PROSITE" id="PS50297">
    <property type="entry name" value="ANK_REP_REGION"/>
    <property type="match status" value="3"/>
</dbReference>
<gene>
    <name evidence="4" type="ORF">N0V91_010655</name>
</gene>
<dbReference type="PANTHER" id="PTHR24173:SF83">
    <property type="entry name" value="SOCS BOX DOMAIN-CONTAINING PROTEIN"/>
    <property type="match status" value="1"/>
</dbReference>
<evidence type="ECO:0000313" key="4">
    <source>
        <dbReference type="EMBL" id="KAJ4395749.1"/>
    </source>
</evidence>
<feature type="repeat" description="ANK" evidence="3">
    <location>
        <begin position="108"/>
        <end position="140"/>
    </location>
</feature>